<feature type="region of interest" description="Disordered" evidence="1">
    <location>
        <begin position="30"/>
        <end position="49"/>
    </location>
</feature>
<feature type="chain" id="PRO_5044198126" evidence="2">
    <location>
        <begin position="32"/>
        <end position="428"/>
    </location>
</feature>
<evidence type="ECO:0000256" key="2">
    <source>
        <dbReference type="SAM" id="SignalP"/>
    </source>
</evidence>
<sequence>MKRLIRFVVLTCLTVSLTAPWALVQAGTAGAAPPADAEPDAVPDAGAIQPTPITDDSFFDWPENVADVAPGQIIRSREIRPTAVVNIVIPHTTRQIMVRSNDSRGRAVPVTATVITPKAPWKGDGARPIVAYNMPIDSLGAECTPSYRIAHDWHLIDQDVPPLISLFLAKGYTVLVTDHQGPRMAYAAGRMAGHAVLDGIRGAKQLPGAGPADSPVAVTGYSGGAIATGWTAELQPGYAPEVPLAGVAAGGTPTDFGLLRHTMNGGIGSGLYLAAILGLAREYPEMLSLANPLGRALASSPLRDQCVIPLATLGVGHVPVQILANSPDPFGTPVAREVVSHNRMGAEAPDAPVLLYHGDSSVFLGDLWIPESGPRALQQEWCARGANVRYSPHAGEHLIGALTPLPEVLSWIDDRLAGLPAPDGCAGR</sequence>
<dbReference type="PIRSF" id="PIRSF029171">
    <property type="entry name" value="Esterase_LipA"/>
    <property type="match status" value="1"/>
</dbReference>
<dbReference type="Pfam" id="PF03583">
    <property type="entry name" value="LIP"/>
    <property type="match status" value="1"/>
</dbReference>
<dbReference type="GO" id="GO:0004806">
    <property type="term" value="F:triacylglycerol lipase activity"/>
    <property type="evidence" value="ECO:0007669"/>
    <property type="project" value="InterPro"/>
</dbReference>
<dbReference type="GO" id="GO:0016042">
    <property type="term" value="P:lipid catabolic process"/>
    <property type="evidence" value="ECO:0007669"/>
    <property type="project" value="InterPro"/>
</dbReference>
<dbReference type="PANTHER" id="PTHR34853">
    <property type="match status" value="1"/>
</dbReference>
<dbReference type="SUPFAM" id="SSF53474">
    <property type="entry name" value="alpha/beta-Hydrolases"/>
    <property type="match status" value="1"/>
</dbReference>
<protein>
    <submittedName>
        <fullName evidence="3">Triacylglycerol lipase</fullName>
    </submittedName>
</protein>
<dbReference type="PANTHER" id="PTHR34853:SF1">
    <property type="entry name" value="LIPASE 5"/>
    <property type="match status" value="1"/>
</dbReference>
<reference evidence="3 4" key="1">
    <citation type="submission" date="2016-10" db="EMBL/GenBank/DDBJ databases">
        <authorList>
            <person name="de Groot N.N."/>
        </authorList>
    </citation>
    <scope>NUCLEOTIDE SEQUENCE [LARGE SCALE GENOMIC DNA]</scope>
    <source>
        <strain evidence="3 4">DSM 44892</strain>
    </source>
</reference>
<feature type="signal peptide" evidence="2">
    <location>
        <begin position="1"/>
        <end position="31"/>
    </location>
</feature>
<proteinExistence type="predicted"/>
<dbReference type="InterPro" id="IPR005152">
    <property type="entry name" value="Lipase_secreted"/>
</dbReference>
<evidence type="ECO:0000256" key="1">
    <source>
        <dbReference type="SAM" id="MobiDB-lite"/>
    </source>
</evidence>
<gene>
    <name evidence="3" type="ORF">SAMN05444695_109182</name>
</gene>
<evidence type="ECO:0000313" key="3">
    <source>
        <dbReference type="EMBL" id="SDI65848.1"/>
    </source>
</evidence>
<evidence type="ECO:0000313" key="4">
    <source>
        <dbReference type="Proteomes" id="UP000183263"/>
    </source>
</evidence>
<keyword evidence="2" id="KW-0732">Signal</keyword>
<dbReference type="Proteomes" id="UP000183263">
    <property type="component" value="Unassembled WGS sequence"/>
</dbReference>
<dbReference type="InterPro" id="IPR029058">
    <property type="entry name" value="AB_hydrolase_fold"/>
</dbReference>
<keyword evidence="4" id="KW-1185">Reference proteome</keyword>
<dbReference type="Gene3D" id="1.10.260.130">
    <property type="match status" value="1"/>
</dbReference>
<dbReference type="OrthoDB" id="4502978at2"/>
<name>A0A1G8MD24_9NOCA</name>
<accession>A0A1G8MD24</accession>
<dbReference type="Gene3D" id="3.40.50.1820">
    <property type="entry name" value="alpha/beta hydrolase"/>
    <property type="match status" value="1"/>
</dbReference>
<feature type="compositionally biased region" description="Low complexity" evidence="1">
    <location>
        <begin position="30"/>
        <end position="47"/>
    </location>
</feature>
<organism evidence="3 4">
    <name type="scientific">Rhodococcus triatomae</name>
    <dbReference type="NCBI Taxonomy" id="300028"/>
    <lineage>
        <taxon>Bacteria</taxon>
        <taxon>Bacillati</taxon>
        <taxon>Actinomycetota</taxon>
        <taxon>Actinomycetes</taxon>
        <taxon>Mycobacteriales</taxon>
        <taxon>Nocardiaceae</taxon>
        <taxon>Rhodococcus</taxon>
    </lineage>
</organism>
<dbReference type="AlphaFoldDB" id="A0A1G8MD24"/>
<dbReference type="EMBL" id="FNDN01000009">
    <property type="protein sequence ID" value="SDI65848.1"/>
    <property type="molecule type" value="Genomic_DNA"/>
</dbReference>
<dbReference type="RefSeq" id="WP_072736801.1">
    <property type="nucleotide sequence ID" value="NZ_CP048814.1"/>
</dbReference>